<protein>
    <submittedName>
        <fullName evidence="2">Uncharacterized protein</fullName>
    </submittedName>
</protein>
<accession>A0A2S0ND42</accession>
<proteinExistence type="predicted"/>
<name>A0A2S0ND42_9HYPH</name>
<dbReference type="OrthoDB" id="9857503at2"/>
<reference evidence="2 3" key="1">
    <citation type="submission" date="2018-03" db="EMBL/GenBank/DDBJ databases">
        <title>Genome sequencing of Phreatobacter sp.</title>
        <authorList>
            <person name="Kim S.-J."/>
            <person name="Heo J."/>
            <person name="Kwon S.-W."/>
        </authorList>
    </citation>
    <scope>NUCLEOTIDE SEQUENCE [LARGE SCALE GENOMIC DNA]</scope>
    <source>
        <strain evidence="2 3">S-12</strain>
    </source>
</reference>
<dbReference type="KEGG" id="phr:C6569_13845"/>
<evidence type="ECO:0000313" key="2">
    <source>
        <dbReference type="EMBL" id="AVO46065.1"/>
    </source>
</evidence>
<feature type="transmembrane region" description="Helical" evidence="1">
    <location>
        <begin position="100"/>
        <end position="124"/>
    </location>
</feature>
<keyword evidence="1" id="KW-0472">Membrane</keyword>
<feature type="transmembrane region" description="Helical" evidence="1">
    <location>
        <begin position="144"/>
        <end position="177"/>
    </location>
</feature>
<keyword evidence="1" id="KW-0812">Transmembrane</keyword>
<gene>
    <name evidence="2" type="ORF">C6569_13845</name>
</gene>
<organism evidence="2 3">
    <name type="scientific">Phreatobacter cathodiphilus</name>
    <dbReference type="NCBI Taxonomy" id="1868589"/>
    <lineage>
        <taxon>Bacteria</taxon>
        <taxon>Pseudomonadati</taxon>
        <taxon>Pseudomonadota</taxon>
        <taxon>Alphaproteobacteria</taxon>
        <taxon>Hyphomicrobiales</taxon>
        <taxon>Phreatobacteraceae</taxon>
        <taxon>Phreatobacter</taxon>
    </lineage>
</organism>
<evidence type="ECO:0000313" key="3">
    <source>
        <dbReference type="Proteomes" id="UP000237889"/>
    </source>
</evidence>
<dbReference type="RefSeq" id="WP_106749406.1">
    <property type="nucleotide sequence ID" value="NZ_CP027668.1"/>
</dbReference>
<keyword evidence="3" id="KW-1185">Reference proteome</keyword>
<feature type="transmembrane region" description="Helical" evidence="1">
    <location>
        <begin position="228"/>
        <end position="247"/>
    </location>
</feature>
<feature type="transmembrane region" description="Helical" evidence="1">
    <location>
        <begin position="56"/>
        <end position="79"/>
    </location>
</feature>
<feature type="transmembrane region" description="Helical" evidence="1">
    <location>
        <begin position="21"/>
        <end position="44"/>
    </location>
</feature>
<sequence>MTGTTAPSSFAARFLRLSGDAGWRVALHVLPYALACGVITEGMLQVRLAVLWKLPLAALALASLYLAVLLGTHVSTLRLAGRTGRTLAPIRHLLAMTARISAESAVMALVGLLAALALVGALDIGIATVEPESGARWPATLLRAIATLAGLTVLVVMLAAATALAASALGGAVGFAAAGRELFRRSERTTAVICTAMVLGTAAAIAATRLLGLAELGPPIIAAALAKAAGYLALTVPLSVGAALIAAEA</sequence>
<dbReference type="Proteomes" id="UP000237889">
    <property type="component" value="Chromosome"/>
</dbReference>
<evidence type="ECO:0000256" key="1">
    <source>
        <dbReference type="SAM" id="Phobius"/>
    </source>
</evidence>
<keyword evidence="1" id="KW-1133">Transmembrane helix</keyword>
<dbReference type="EMBL" id="CP027668">
    <property type="protein sequence ID" value="AVO46065.1"/>
    <property type="molecule type" value="Genomic_DNA"/>
</dbReference>
<feature type="transmembrane region" description="Helical" evidence="1">
    <location>
        <begin position="189"/>
        <end position="208"/>
    </location>
</feature>
<dbReference type="AlphaFoldDB" id="A0A2S0ND42"/>